<dbReference type="GO" id="GO:2000781">
    <property type="term" value="P:positive regulation of double-strand break repair"/>
    <property type="evidence" value="ECO:0007669"/>
    <property type="project" value="InterPro"/>
</dbReference>
<dbReference type="SMART" id="SM00248">
    <property type="entry name" value="ANK"/>
    <property type="match status" value="3"/>
</dbReference>
<gene>
    <name evidence="3" type="primary">Ankrd32</name>
    <name evidence="3" type="ORF">AWC38_SpisGene3734</name>
</gene>
<feature type="repeat" description="ANK" evidence="1">
    <location>
        <begin position="624"/>
        <end position="656"/>
    </location>
</feature>
<feature type="repeat" description="ANK" evidence="1">
    <location>
        <begin position="706"/>
        <end position="730"/>
    </location>
</feature>
<proteinExistence type="predicted"/>
<dbReference type="InterPro" id="IPR001357">
    <property type="entry name" value="BRCT_dom"/>
</dbReference>
<dbReference type="EMBL" id="LSMT01000035">
    <property type="protein sequence ID" value="PFX31457.1"/>
    <property type="molecule type" value="Genomic_DNA"/>
</dbReference>
<dbReference type="SUPFAM" id="SSF48403">
    <property type="entry name" value="Ankyrin repeat"/>
    <property type="match status" value="1"/>
</dbReference>
<dbReference type="GO" id="GO:0005634">
    <property type="term" value="C:nucleus"/>
    <property type="evidence" value="ECO:0007669"/>
    <property type="project" value="TreeGrafter"/>
</dbReference>
<dbReference type="PROSITE" id="PS50297">
    <property type="entry name" value="ANK_REP_REGION"/>
    <property type="match status" value="2"/>
</dbReference>
<accession>A0A2B4SSL3</accession>
<comment type="caution">
    <text evidence="3">The sequence shown here is derived from an EMBL/GenBank/DDBJ whole genome shotgun (WGS) entry which is preliminary data.</text>
</comment>
<dbReference type="PANTHER" id="PTHR46677">
    <property type="entry name" value="SMC5-SMC6 COMPLEX LOCALIZATION FACTOR PROTEIN 1"/>
    <property type="match status" value="1"/>
</dbReference>
<dbReference type="FunFam" id="3.40.50.10190:FF:000018">
    <property type="entry name" value="DNA topoisomerase 2-binding protein 1"/>
    <property type="match status" value="1"/>
</dbReference>
<reference evidence="4" key="1">
    <citation type="journal article" date="2017" name="bioRxiv">
        <title>Comparative analysis of the genomes of Stylophora pistillata and Acropora digitifera provides evidence for extensive differences between species of corals.</title>
        <authorList>
            <person name="Voolstra C.R."/>
            <person name="Li Y."/>
            <person name="Liew Y.J."/>
            <person name="Baumgarten S."/>
            <person name="Zoccola D."/>
            <person name="Flot J.-F."/>
            <person name="Tambutte S."/>
            <person name="Allemand D."/>
            <person name="Aranda M."/>
        </authorList>
    </citation>
    <scope>NUCLEOTIDE SEQUENCE [LARGE SCALE GENOMIC DNA]</scope>
</reference>
<keyword evidence="1" id="KW-0040">ANK repeat</keyword>
<dbReference type="CDD" id="cd17738">
    <property type="entry name" value="BRCT_TopBP1_rpt7"/>
    <property type="match status" value="1"/>
</dbReference>
<evidence type="ECO:0000313" key="3">
    <source>
        <dbReference type="EMBL" id="PFX31457.1"/>
    </source>
</evidence>
<sequence length="872" mass="97837">MAAFSNKRIVKKRFNFMLSSFSPEEKEKLSQWIRELRGTYSDSPHFVRSCTHIVCGKPNRGEKFLCGCVSGKWILRRQYIEDSIKARKWLLEVGGAAIVSGKPPFSASLASKITHIFVEKALEQDIQALQSVGVQCLSPDYIPEFILQDPPPSTAEYSISAYNSPLTQPAVKLQRVFGRSKNTPVLSSLDNEVNVSVQSRMRKESAANMPPLKISRATFCVGRENHSVPFSKESKVWSCYKEEHKVKTTLREAKALGPCVQKEKDHVLLLPRKRSKPSAEVFCSSESPNKKQKQHENWAGLINCVERWRAVSSLMIDSNTHNKSPSNVLAIKAFHLLHRLLTVHTPSQTTSLYHSALGFHTDASGMSDEKGDSWEFMKTVYSNKGDNSQLVLRFTTTLLEKDFNERINGASTTLGEKLHCLKQSLLWQMFWPGSCSVSFNTRLREIFRVMWATACSSHDEPSQIATLISLQSFVAMAARCFMLSDVVSMKCSEDDLGTRLSERSRTFVKELFLVLENRNEAALKRVLETCSPTWLRMHVTDMLLVNYNDRLVPLKRRHLNTKGLSLEKIVSNYFFLLPVAASANTDSVPGSATVNGAPCKRTPHQAVGNANSREVKNMNRRNAKGESDLQSSCIKNRVEIVKQLLVQGADANMQDYAGWTALHEACNHGFAECVQELLTARQLVYELKAGHDPSKVLNLLSAPRQCGTTPLHDAVENSHQHVVELLVKAGGLPLLEAKNAQGKKPVDLAAKDEMREFLQSMELQFKRKESSVIALPPSEESYQALLGKGRHSSKRVSTADYDQYLLILSHLVQSYFRTTRARAAFACDEQLWLNFGKHCSNLEAHVTRIAADRRLSSLACIRIHAMRMLGGL</sequence>
<dbReference type="InterPro" id="IPR002110">
    <property type="entry name" value="Ankyrin_rpt"/>
</dbReference>
<dbReference type="CDD" id="cd17728">
    <property type="entry name" value="BRCT_TopBP1_rpt8"/>
    <property type="match status" value="1"/>
</dbReference>
<evidence type="ECO:0000313" key="4">
    <source>
        <dbReference type="Proteomes" id="UP000225706"/>
    </source>
</evidence>
<keyword evidence="4" id="KW-1185">Reference proteome</keyword>
<dbReference type="InterPro" id="IPR049936">
    <property type="entry name" value="TopBP1_BRCT_8"/>
</dbReference>
<dbReference type="SUPFAM" id="SSF52113">
    <property type="entry name" value="BRCT domain"/>
    <property type="match status" value="1"/>
</dbReference>
<feature type="domain" description="BRCT" evidence="2">
    <location>
        <begin position="8"/>
        <end position="87"/>
    </location>
</feature>
<dbReference type="InterPro" id="IPR036420">
    <property type="entry name" value="BRCT_dom_sf"/>
</dbReference>
<name>A0A2B4SSL3_STYPI</name>
<dbReference type="Proteomes" id="UP000225706">
    <property type="component" value="Unassembled WGS sequence"/>
</dbReference>
<dbReference type="GO" id="GO:0035861">
    <property type="term" value="C:site of double-strand break"/>
    <property type="evidence" value="ECO:0007669"/>
    <property type="project" value="TreeGrafter"/>
</dbReference>
<dbReference type="Gene3D" id="3.40.50.10190">
    <property type="entry name" value="BRCT domain"/>
    <property type="match status" value="1"/>
</dbReference>
<dbReference type="PROSITE" id="PS50088">
    <property type="entry name" value="ANK_REPEAT"/>
    <property type="match status" value="2"/>
</dbReference>
<protein>
    <submittedName>
        <fullName evidence="3">Ankyrin repeat domain-containing protein 32</fullName>
    </submittedName>
</protein>
<dbReference type="InterPro" id="IPR036770">
    <property type="entry name" value="Ankyrin_rpt-contain_sf"/>
</dbReference>
<evidence type="ECO:0000256" key="1">
    <source>
        <dbReference type="PROSITE-ProRule" id="PRU00023"/>
    </source>
</evidence>
<dbReference type="GO" id="GO:0006974">
    <property type="term" value="P:DNA damage response"/>
    <property type="evidence" value="ECO:0007669"/>
    <property type="project" value="TreeGrafter"/>
</dbReference>
<dbReference type="InterPro" id="IPR042479">
    <property type="entry name" value="Slf1"/>
</dbReference>
<dbReference type="OrthoDB" id="273147at2759"/>
<dbReference type="Gene3D" id="1.25.40.20">
    <property type="entry name" value="Ankyrin repeat-containing domain"/>
    <property type="match status" value="1"/>
</dbReference>
<dbReference type="AlphaFoldDB" id="A0A2B4SSL3"/>
<dbReference type="PANTHER" id="PTHR46677:SF1">
    <property type="entry name" value="SMC5-SMC6 COMPLEX LOCALIZATION FACTOR PROTEIN 1"/>
    <property type="match status" value="1"/>
</dbReference>
<evidence type="ECO:0000259" key="2">
    <source>
        <dbReference type="SMART" id="SM00292"/>
    </source>
</evidence>
<dbReference type="Pfam" id="PF00533">
    <property type="entry name" value="BRCT"/>
    <property type="match status" value="1"/>
</dbReference>
<dbReference type="GO" id="GO:1990166">
    <property type="term" value="P:protein localization to site of double-strand break"/>
    <property type="evidence" value="ECO:0007669"/>
    <property type="project" value="TreeGrafter"/>
</dbReference>
<organism evidence="3 4">
    <name type="scientific">Stylophora pistillata</name>
    <name type="common">Smooth cauliflower coral</name>
    <dbReference type="NCBI Taxonomy" id="50429"/>
    <lineage>
        <taxon>Eukaryota</taxon>
        <taxon>Metazoa</taxon>
        <taxon>Cnidaria</taxon>
        <taxon>Anthozoa</taxon>
        <taxon>Hexacorallia</taxon>
        <taxon>Scleractinia</taxon>
        <taxon>Astrocoeniina</taxon>
        <taxon>Pocilloporidae</taxon>
        <taxon>Stylophora</taxon>
    </lineage>
</organism>
<dbReference type="SMART" id="SM00292">
    <property type="entry name" value="BRCT"/>
    <property type="match status" value="1"/>
</dbReference>
<dbReference type="Pfam" id="PF00023">
    <property type="entry name" value="Ank"/>
    <property type="match status" value="1"/>
</dbReference>
<dbReference type="Pfam" id="PF12796">
    <property type="entry name" value="Ank_2"/>
    <property type="match status" value="1"/>
</dbReference>
<dbReference type="STRING" id="50429.A0A2B4SSL3"/>